<evidence type="ECO:0000313" key="4">
    <source>
        <dbReference type="EMBL" id="CAF5134811.1"/>
    </source>
</evidence>
<comment type="caution">
    <text evidence="1">The sequence shown here is derived from an EMBL/GenBank/DDBJ whole genome shotgun (WGS) entry which is preliminary data.</text>
</comment>
<sequence length="26" mass="2970">MVAALYGDDVQQMLDATVRFRKLLSK</sequence>
<name>A0A821JR13_9BILA</name>
<gene>
    <name evidence="3" type="ORF">QYT958_LOCUS43993</name>
    <name evidence="4" type="ORF">QYT958_LOCUS47159</name>
    <name evidence="1" type="ORF">UJA718_LOCUS37551</name>
    <name evidence="2" type="ORF">UJA718_LOCUS41126</name>
</gene>
<dbReference type="EMBL" id="CAJOBP010047572">
    <property type="protein sequence ID" value="CAF4797458.1"/>
    <property type="molecule type" value="Genomic_DNA"/>
</dbReference>
<keyword evidence="5" id="KW-1185">Reference proteome</keyword>
<evidence type="ECO:0000313" key="5">
    <source>
        <dbReference type="Proteomes" id="UP000663873"/>
    </source>
</evidence>
<proteinExistence type="predicted"/>
<evidence type="ECO:0000313" key="1">
    <source>
        <dbReference type="EMBL" id="CAF4726767.1"/>
    </source>
</evidence>
<dbReference type="Proteomes" id="UP000663848">
    <property type="component" value="Unassembled WGS sequence"/>
</dbReference>
<reference evidence="1" key="1">
    <citation type="submission" date="2021-02" db="EMBL/GenBank/DDBJ databases">
        <authorList>
            <person name="Nowell W R."/>
        </authorList>
    </citation>
    <scope>NUCLEOTIDE SEQUENCE</scope>
</reference>
<dbReference type="Proteomes" id="UP000663873">
    <property type="component" value="Unassembled WGS sequence"/>
</dbReference>
<organism evidence="1 5">
    <name type="scientific">Rotaria socialis</name>
    <dbReference type="NCBI Taxonomy" id="392032"/>
    <lineage>
        <taxon>Eukaryota</taxon>
        <taxon>Metazoa</taxon>
        <taxon>Spiralia</taxon>
        <taxon>Gnathifera</taxon>
        <taxon>Rotifera</taxon>
        <taxon>Eurotatoria</taxon>
        <taxon>Bdelloidea</taxon>
        <taxon>Philodinida</taxon>
        <taxon>Philodinidae</taxon>
        <taxon>Rotaria</taxon>
    </lineage>
</organism>
<dbReference type="EMBL" id="CAJOBP010037451">
    <property type="protein sequence ID" value="CAF4726767.1"/>
    <property type="molecule type" value="Genomic_DNA"/>
</dbReference>
<protein>
    <submittedName>
        <fullName evidence="1">Uncharacterized protein</fullName>
    </submittedName>
</protein>
<evidence type="ECO:0000313" key="2">
    <source>
        <dbReference type="EMBL" id="CAF4797458.1"/>
    </source>
</evidence>
<accession>A0A821JR13</accession>
<dbReference type="AlphaFoldDB" id="A0A821JR13"/>
<feature type="non-terminal residue" evidence="1">
    <location>
        <position position="26"/>
    </location>
</feature>
<evidence type="ECO:0000313" key="3">
    <source>
        <dbReference type="EMBL" id="CAF5082902.1"/>
    </source>
</evidence>
<dbReference type="EMBL" id="CAJOBR010087308">
    <property type="protein sequence ID" value="CAF5134811.1"/>
    <property type="molecule type" value="Genomic_DNA"/>
</dbReference>
<dbReference type="EMBL" id="CAJOBR010065602">
    <property type="protein sequence ID" value="CAF5082902.1"/>
    <property type="molecule type" value="Genomic_DNA"/>
</dbReference>